<sequence length="187" mass="20860">MLVFLDFEASSLGKNSYPVEVAWVFEDGTSRAHLIRPTPDWTDWSVKAERIHGLSRRRLHQEGTPAAEVARDMLDALEGHAFYASAPSWDGKWLSVLLRAGGLPRHALRLGKSDDVFLAHARTIMDGTFTRREIADFVKSMIESTEPAQPVHRALGDATLEHARWLAIRKAAAQAVTERRNAPTVPL</sequence>
<dbReference type="InterPro" id="IPR036397">
    <property type="entry name" value="RNaseH_sf"/>
</dbReference>
<reference evidence="1" key="1">
    <citation type="submission" date="2021-12" db="EMBL/GenBank/DDBJ databases">
        <authorList>
            <person name="Li Y."/>
        </authorList>
    </citation>
    <scope>NUCLEOTIDE SEQUENCE</scope>
    <source>
        <strain evidence="1">DKSPLA3</strain>
    </source>
</reference>
<dbReference type="Proteomes" id="UP001139089">
    <property type="component" value="Unassembled WGS sequence"/>
</dbReference>
<protein>
    <submittedName>
        <fullName evidence="1">Transcriptional regulator</fullName>
    </submittedName>
</protein>
<dbReference type="AlphaFoldDB" id="A0A9X1NM88"/>
<gene>
    <name evidence="1" type="ORF">LRX75_01115</name>
</gene>
<dbReference type="GO" id="GO:0003676">
    <property type="term" value="F:nucleic acid binding"/>
    <property type="evidence" value="ECO:0007669"/>
    <property type="project" value="InterPro"/>
</dbReference>
<dbReference type="Gene3D" id="3.30.420.10">
    <property type="entry name" value="Ribonuclease H-like superfamily/Ribonuclease H"/>
    <property type="match status" value="1"/>
</dbReference>
<keyword evidence="2" id="KW-1185">Reference proteome</keyword>
<dbReference type="EMBL" id="JAJOZR010000001">
    <property type="protein sequence ID" value="MCD7107627.1"/>
    <property type="molecule type" value="Genomic_DNA"/>
</dbReference>
<dbReference type="SUPFAM" id="SSF53098">
    <property type="entry name" value="Ribonuclease H-like"/>
    <property type="match status" value="1"/>
</dbReference>
<comment type="caution">
    <text evidence="1">The sequence shown here is derived from an EMBL/GenBank/DDBJ whole genome shotgun (WGS) entry which is preliminary data.</text>
</comment>
<evidence type="ECO:0000313" key="2">
    <source>
        <dbReference type="Proteomes" id="UP001139089"/>
    </source>
</evidence>
<dbReference type="InterPro" id="IPR012337">
    <property type="entry name" value="RNaseH-like_sf"/>
</dbReference>
<proteinExistence type="predicted"/>
<evidence type="ECO:0000313" key="1">
    <source>
        <dbReference type="EMBL" id="MCD7107627.1"/>
    </source>
</evidence>
<accession>A0A9X1NM88</accession>
<name>A0A9X1NM88_9HYPH</name>
<dbReference type="RefSeq" id="WP_231811368.1">
    <property type="nucleotide sequence ID" value="NZ_JAJOZR010000001.1"/>
</dbReference>
<organism evidence="1 2">
    <name type="scientific">Rhizobium quercicola</name>
    <dbReference type="NCBI Taxonomy" id="2901226"/>
    <lineage>
        <taxon>Bacteria</taxon>
        <taxon>Pseudomonadati</taxon>
        <taxon>Pseudomonadota</taxon>
        <taxon>Alphaproteobacteria</taxon>
        <taxon>Hyphomicrobiales</taxon>
        <taxon>Rhizobiaceae</taxon>
        <taxon>Rhizobium/Agrobacterium group</taxon>
        <taxon>Rhizobium</taxon>
    </lineage>
</organism>